<name>A0ABS6TWS7_STRHA</name>
<evidence type="ECO:0000256" key="3">
    <source>
        <dbReference type="ARBA" id="ARBA00022989"/>
    </source>
</evidence>
<feature type="transmembrane region" description="Helical" evidence="5">
    <location>
        <begin position="254"/>
        <end position="273"/>
    </location>
</feature>
<protein>
    <submittedName>
        <fullName evidence="8">ABC transporter ATP-binding protein/permease</fullName>
    </submittedName>
</protein>
<dbReference type="PROSITE" id="PS50893">
    <property type="entry name" value="ABC_TRANSPORTER_2"/>
    <property type="match status" value="1"/>
</dbReference>
<keyword evidence="3 5" id="KW-1133">Transmembrane helix</keyword>
<evidence type="ECO:0000313" key="9">
    <source>
        <dbReference type="Proteomes" id="UP000735541"/>
    </source>
</evidence>
<dbReference type="SUPFAM" id="SSF90123">
    <property type="entry name" value="ABC transporter transmembrane region"/>
    <property type="match status" value="1"/>
</dbReference>
<evidence type="ECO:0000256" key="5">
    <source>
        <dbReference type="SAM" id="Phobius"/>
    </source>
</evidence>
<dbReference type="SUPFAM" id="SSF52540">
    <property type="entry name" value="P-loop containing nucleoside triphosphate hydrolases"/>
    <property type="match status" value="1"/>
</dbReference>
<keyword evidence="4 5" id="KW-0472">Membrane</keyword>
<evidence type="ECO:0000256" key="1">
    <source>
        <dbReference type="ARBA" id="ARBA00004651"/>
    </source>
</evidence>
<sequence>MTTPDTQRPRPGSDILRTALRRNIGAMAGGTVLMGLYQAGETAFPIALGLIVEHTLRDRHLGSLGLSVAALAVIITTVSLSWRFGMRVLQKANTTEAHRWRVRVAACGLQPVARDLDLKSGEVLTIATEDADQTADIIEVVPLLVSSLVAVVVAAVALGLADIRLGLLVIVGTVAILSVLGVMSRRIGSSTREQQARVARAGAKVADLITGLRPLHGFGGNQAAFRSYRRVSAEARSQAITVARVNGVYAGTALALNAVLAAAVTLTAGWLAFEGRINIGELVMAVGLAQFIMEPLKMFSEMPKYVMMARASAERMALVLSAPPVTTPGTERPAAGGDLEIDCVRYGALRELKFRVSAGEFVAVTAYQPRAAADLASVLAGNTPPHAYEGALRLGGRETADLSIEAVRAHMLVNPYDGEIFAGTLRSNIDPSGTSGSVAEAVEASMLTDVVALHREGLDHAVRDRGANLSGGQRQRLSLARALAADTDVLVLHDPTTAVDAVTEQLIARNIAELRRGRTTVVLTSSPALLDAADRVLVLDDGAVTAEDSHRNLLATDEAYCRAVAR</sequence>
<dbReference type="PROSITE" id="PS00211">
    <property type="entry name" value="ABC_TRANSPORTER_1"/>
    <property type="match status" value="1"/>
</dbReference>
<dbReference type="Gene3D" id="3.40.50.300">
    <property type="entry name" value="P-loop containing nucleotide triphosphate hydrolases"/>
    <property type="match status" value="1"/>
</dbReference>
<dbReference type="InterPro" id="IPR036640">
    <property type="entry name" value="ABC1_TM_sf"/>
</dbReference>
<comment type="caution">
    <text evidence="8">The sequence shown here is derived from an EMBL/GenBank/DDBJ whole genome shotgun (WGS) entry which is preliminary data.</text>
</comment>
<feature type="domain" description="ABC transporter" evidence="6">
    <location>
        <begin position="334"/>
        <end position="566"/>
    </location>
</feature>
<evidence type="ECO:0000259" key="6">
    <source>
        <dbReference type="PROSITE" id="PS50893"/>
    </source>
</evidence>
<dbReference type="InterPro" id="IPR039421">
    <property type="entry name" value="Type_1_exporter"/>
</dbReference>
<proteinExistence type="predicted"/>
<accession>A0ABS6TWS7</accession>
<dbReference type="Pfam" id="PF00664">
    <property type="entry name" value="ABC_membrane"/>
    <property type="match status" value="1"/>
</dbReference>
<dbReference type="Gene3D" id="1.20.1560.10">
    <property type="entry name" value="ABC transporter type 1, transmembrane domain"/>
    <property type="match status" value="1"/>
</dbReference>
<evidence type="ECO:0000259" key="7">
    <source>
        <dbReference type="PROSITE" id="PS50929"/>
    </source>
</evidence>
<keyword evidence="2 5" id="KW-0812">Transmembrane</keyword>
<evidence type="ECO:0000256" key="4">
    <source>
        <dbReference type="ARBA" id="ARBA00023136"/>
    </source>
</evidence>
<dbReference type="InterPro" id="IPR003439">
    <property type="entry name" value="ABC_transporter-like_ATP-bd"/>
</dbReference>
<dbReference type="PROSITE" id="PS50929">
    <property type="entry name" value="ABC_TM1F"/>
    <property type="match status" value="1"/>
</dbReference>
<reference evidence="8 9" key="1">
    <citation type="submission" date="2021-07" db="EMBL/GenBank/DDBJ databases">
        <title>Sequencing Streptomyces halstedii LGO-A4 genome an citrus endophytic actinomycete.</title>
        <authorList>
            <person name="Samborskyy M."/>
            <person name="Scott N."/>
            <person name="Deglau R."/>
            <person name="Dickens S."/>
            <person name="Oliveira L.G."/>
        </authorList>
    </citation>
    <scope>NUCLEOTIDE SEQUENCE [LARGE SCALE GENOMIC DNA]</scope>
    <source>
        <strain evidence="8 9">LGO-A4</strain>
    </source>
</reference>
<evidence type="ECO:0000256" key="2">
    <source>
        <dbReference type="ARBA" id="ARBA00022692"/>
    </source>
</evidence>
<feature type="transmembrane region" description="Helical" evidence="5">
    <location>
        <begin position="60"/>
        <end position="82"/>
    </location>
</feature>
<keyword evidence="8" id="KW-0547">Nucleotide-binding</keyword>
<feature type="domain" description="ABC transmembrane type-1" evidence="7">
    <location>
        <begin position="28"/>
        <end position="302"/>
    </location>
</feature>
<dbReference type="RefSeq" id="WP_228871471.1">
    <property type="nucleotide sequence ID" value="NZ_JAHUVW010000001.1"/>
</dbReference>
<dbReference type="InterPro" id="IPR027417">
    <property type="entry name" value="P-loop_NTPase"/>
</dbReference>
<organism evidence="8 9">
    <name type="scientific">Streptomyces halstedii</name>
    <dbReference type="NCBI Taxonomy" id="1944"/>
    <lineage>
        <taxon>Bacteria</taxon>
        <taxon>Bacillati</taxon>
        <taxon>Actinomycetota</taxon>
        <taxon>Actinomycetes</taxon>
        <taxon>Kitasatosporales</taxon>
        <taxon>Streptomycetaceae</taxon>
        <taxon>Streptomyces</taxon>
    </lineage>
</organism>
<gene>
    <name evidence="8" type="ORF">STHAL_24270</name>
</gene>
<dbReference type="GO" id="GO:0005524">
    <property type="term" value="F:ATP binding"/>
    <property type="evidence" value="ECO:0007669"/>
    <property type="project" value="UniProtKB-KW"/>
</dbReference>
<dbReference type="Proteomes" id="UP000735541">
    <property type="component" value="Unassembled WGS sequence"/>
</dbReference>
<evidence type="ECO:0000313" key="8">
    <source>
        <dbReference type="EMBL" id="MBV7672569.1"/>
    </source>
</evidence>
<feature type="transmembrane region" description="Helical" evidence="5">
    <location>
        <begin position="165"/>
        <end position="183"/>
    </location>
</feature>
<dbReference type="PANTHER" id="PTHR43394:SF1">
    <property type="entry name" value="ATP-BINDING CASSETTE SUB-FAMILY B MEMBER 10, MITOCHONDRIAL"/>
    <property type="match status" value="1"/>
</dbReference>
<dbReference type="Pfam" id="PF00005">
    <property type="entry name" value="ABC_tran"/>
    <property type="match status" value="1"/>
</dbReference>
<dbReference type="EMBL" id="JAHUVW010000001">
    <property type="protein sequence ID" value="MBV7672569.1"/>
    <property type="molecule type" value="Genomic_DNA"/>
</dbReference>
<comment type="subcellular location">
    <subcellularLocation>
        <location evidence="1">Cell membrane</location>
        <topology evidence="1">Multi-pass membrane protein</topology>
    </subcellularLocation>
</comment>
<keyword evidence="9" id="KW-1185">Reference proteome</keyword>
<dbReference type="InterPro" id="IPR017871">
    <property type="entry name" value="ABC_transporter-like_CS"/>
</dbReference>
<keyword evidence="8" id="KW-0067">ATP-binding</keyword>
<feature type="transmembrane region" description="Helical" evidence="5">
    <location>
        <begin position="140"/>
        <end position="159"/>
    </location>
</feature>
<dbReference type="InterPro" id="IPR011527">
    <property type="entry name" value="ABC1_TM_dom"/>
</dbReference>
<dbReference type="PANTHER" id="PTHR43394">
    <property type="entry name" value="ATP-DEPENDENT PERMEASE MDL1, MITOCHONDRIAL"/>
    <property type="match status" value="1"/>
</dbReference>